<dbReference type="Gene3D" id="2.60.120.260">
    <property type="entry name" value="Galactose-binding domain-like"/>
    <property type="match status" value="1"/>
</dbReference>
<dbReference type="Pfam" id="PF08530">
    <property type="entry name" value="PepX_C"/>
    <property type="match status" value="1"/>
</dbReference>
<dbReference type="InterPro" id="IPR029058">
    <property type="entry name" value="AB_hydrolase_fold"/>
</dbReference>
<organism evidence="3 4">
    <name type="scientific">Marinomonas arenicola</name>
    <dbReference type="NCBI Taxonomy" id="569601"/>
    <lineage>
        <taxon>Bacteria</taxon>
        <taxon>Pseudomonadati</taxon>
        <taxon>Pseudomonadota</taxon>
        <taxon>Gammaproteobacteria</taxon>
        <taxon>Oceanospirillales</taxon>
        <taxon>Oceanospirillaceae</taxon>
        <taxon>Marinomonas</taxon>
    </lineage>
</organism>
<dbReference type="SMART" id="SM00939">
    <property type="entry name" value="PepX_C"/>
    <property type="match status" value="1"/>
</dbReference>
<dbReference type="PANTHER" id="PTHR43056">
    <property type="entry name" value="PEPTIDASE S9 PROLYL OLIGOPEPTIDASE"/>
    <property type="match status" value="1"/>
</dbReference>
<dbReference type="NCBIfam" id="TIGR00976">
    <property type="entry name" value="CocE_NonD"/>
    <property type="match status" value="1"/>
</dbReference>
<gene>
    <name evidence="3" type="ORF">V6242_08395</name>
</gene>
<dbReference type="SUPFAM" id="SSF53474">
    <property type="entry name" value="alpha/beta-Hydrolases"/>
    <property type="match status" value="1"/>
</dbReference>
<evidence type="ECO:0000313" key="3">
    <source>
        <dbReference type="EMBL" id="MEL0613163.1"/>
    </source>
</evidence>
<proteinExistence type="predicted"/>
<protein>
    <submittedName>
        <fullName evidence="3">CocE/NonD family hydrolase</fullName>
    </submittedName>
</protein>
<dbReference type="InterPro" id="IPR013736">
    <property type="entry name" value="Xaa-Pro_dipept_C"/>
</dbReference>
<dbReference type="Proteomes" id="UP001379949">
    <property type="component" value="Unassembled WGS sequence"/>
</dbReference>
<feature type="domain" description="Xaa-Pro dipeptidyl-peptidase C-terminal" evidence="2">
    <location>
        <begin position="285"/>
        <end position="520"/>
    </location>
</feature>
<accession>A0ABU9G3S8</accession>
<keyword evidence="4" id="KW-1185">Reference proteome</keyword>
<evidence type="ECO:0000256" key="1">
    <source>
        <dbReference type="ARBA" id="ARBA00022801"/>
    </source>
</evidence>
<keyword evidence="1 3" id="KW-0378">Hydrolase</keyword>
<evidence type="ECO:0000313" key="4">
    <source>
        <dbReference type="Proteomes" id="UP001379949"/>
    </source>
</evidence>
<dbReference type="Pfam" id="PF02129">
    <property type="entry name" value="Peptidase_S15"/>
    <property type="match status" value="1"/>
</dbReference>
<dbReference type="PANTHER" id="PTHR43056:SF10">
    <property type="entry name" value="COCE_NOND FAMILY, PUTATIVE (AFU_ORTHOLOGUE AFUA_7G00600)-RELATED"/>
    <property type="match status" value="1"/>
</dbReference>
<dbReference type="EMBL" id="JBAKAR010000005">
    <property type="protein sequence ID" value="MEL0613163.1"/>
    <property type="molecule type" value="Genomic_DNA"/>
</dbReference>
<dbReference type="Gene3D" id="1.10.3020.10">
    <property type="entry name" value="alpha-amino acid ester hydrolase ( Helical cap domain)"/>
    <property type="match status" value="1"/>
</dbReference>
<dbReference type="InterPro" id="IPR050585">
    <property type="entry name" value="Xaa-Pro_dipeptidyl-ppase/CocE"/>
</dbReference>
<dbReference type="GO" id="GO:0016787">
    <property type="term" value="F:hydrolase activity"/>
    <property type="evidence" value="ECO:0007669"/>
    <property type="project" value="UniProtKB-KW"/>
</dbReference>
<dbReference type="Gene3D" id="3.40.50.1820">
    <property type="entry name" value="alpha/beta hydrolase"/>
    <property type="match status" value="1"/>
</dbReference>
<dbReference type="InterPro" id="IPR005674">
    <property type="entry name" value="CocE/Ser_esterase"/>
</dbReference>
<sequence>MEPVRQIHHAMLPLPDGTQLAYRAWLPEGAESRPVPAILEFLPYRKNDGTIVRDEITMAQTAAHGYACVRVDLRGCGESQGHTTDEYTAQELDDGVDIIAWLSDQSWCDGNVGMVGISWGGFNALQVAALNPPSLKAIITQCSTDDRYGNDVHYMGGCLLNDNLDWAAFFWAYAQGRAPDKRLLGDSWKEQWLDRLEMMPFLAKPWLTEQTRNDYWKHGSVCEDYSQIKVPVYTMGGWADNYRRSVFSLLENLDVPRKGLIGPWAHKYPNIAYPNPKMDYVKESVRWWDRWLKGLENGIDNEPQLTYYLQDSVRPKGDYEHRSGQWLSEPCWPSPRTSHKSFYLNNRQLLETPQPTALAEKICSPQTLGLNGGRLCVGIRLQMEQPADQRADDAGSLCFDSAPLLEDMALAGDVVANLAVRSDKPNANIAVRICDVHPDGAVTRISVGVLNLNHRNNHELFESLIPNELNQVQVKVNPIAYKLSAGHRLRVSISTAYWPLIWPASDHATLTIEAAQSSVQVAVRNELFTEVEPPQYDEPVSYDGYALRDSDSQRFVHHDYKTGVVTLETHDDFGRQHYNSCDTDIDMSMSQWQSIHPEDPLSAQSKITFDLTMGREGWWTGLKGDYQMRCDRDNFYITSHWRAFHEGEQVFSKEFEEIIKRTGV</sequence>
<name>A0ABU9G3S8_9GAMM</name>
<dbReference type="RefSeq" id="WP_341566968.1">
    <property type="nucleotide sequence ID" value="NZ_JBAKAR010000005.1"/>
</dbReference>
<dbReference type="InterPro" id="IPR008979">
    <property type="entry name" value="Galactose-bd-like_sf"/>
</dbReference>
<reference evidence="3 4" key="1">
    <citation type="submission" date="2024-02" db="EMBL/GenBank/DDBJ databases">
        <title>Bacteria isolated from the canopy kelp, Nereocystis luetkeana.</title>
        <authorList>
            <person name="Pfister C.A."/>
            <person name="Younker I.T."/>
            <person name="Light S.H."/>
        </authorList>
    </citation>
    <scope>NUCLEOTIDE SEQUENCE [LARGE SCALE GENOMIC DNA]</scope>
    <source>
        <strain evidence="3 4">TI.4.07</strain>
    </source>
</reference>
<comment type="caution">
    <text evidence="3">The sequence shown here is derived from an EMBL/GenBank/DDBJ whole genome shotgun (WGS) entry which is preliminary data.</text>
</comment>
<evidence type="ECO:0000259" key="2">
    <source>
        <dbReference type="SMART" id="SM00939"/>
    </source>
</evidence>
<dbReference type="InterPro" id="IPR000383">
    <property type="entry name" value="Xaa-Pro-like_dom"/>
</dbReference>
<dbReference type="SUPFAM" id="SSF49785">
    <property type="entry name" value="Galactose-binding domain-like"/>
    <property type="match status" value="1"/>
</dbReference>